<dbReference type="GO" id="GO:0016020">
    <property type="term" value="C:membrane"/>
    <property type="evidence" value="ECO:0007669"/>
    <property type="project" value="UniProtKB-SubCell"/>
</dbReference>
<protein>
    <submittedName>
        <fullName evidence="9">Rhomboid family intramembrane serine protease</fullName>
    </submittedName>
</protein>
<reference evidence="9 10" key="1">
    <citation type="submission" date="2017-10" db="EMBL/GenBank/DDBJ databases">
        <title>Draft genome of Longibacter Salinarum.</title>
        <authorList>
            <person name="Goh K.M."/>
            <person name="Shamsir M.S."/>
            <person name="Lim S.W."/>
        </authorList>
    </citation>
    <scope>NUCLEOTIDE SEQUENCE [LARGE SCALE GENOMIC DNA]</scope>
    <source>
        <strain evidence="9 10">KCTC 52045</strain>
    </source>
</reference>
<evidence type="ECO:0000256" key="4">
    <source>
        <dbReference type="ARBA" id="ARBA00023136"/>
    </source>
</evidence>
<organism evidence="9 10">
    <name type="scientific">Longibacter salinarum</name>
    <dbReference type="NCBI Taxonomy" id="1850348"/>
    <lineage>
        <taxon>Bacteria</taxon>
        <taxon>Pseudomonadati</taxon>
        <taxon>Rhodothermota</taxon>
        <taxon>Rhodothermia</taxon>
        <taxon>Rhodothermales</taxon>
        <taxon>Salisaetaceae</taxon>
        <taxon>Longibacter</taxon>
    </lineage>
</organism>
<keyword evidence="4 6" id="KW-0472">Membrane</keyword>
<dbReference type="InterPro" id="IPR046483">
    <property type="entry name" value="DUF6576"/>
</dbReference>
<dbReference type="GO" id="GO:0006508">
    <property type="term" value="P:proteolysis"/>
    <property type="evidence" value="ECO:0007669"/>
    <property type="project" value="UniProtKB-KW"/>
</dbReference>
<feature type="domain" description="Peptidase S54 rhomboid" evidence="7">
    <location>
        <begin position="76"/>
        <end position="222"/>
    </location>
</feature>
<feature type="compositionally biased region" description="Low complexity" evidence="5">
    <location>
        <begin position="277"/>
        <end position="300"/>
    </location>
</feature>
<keyword evidence="3 6" id="KW-1133">Transmembrane helix</keyword>
<comment type="caution">
    <text evidence="9">The sequence shown here is derived from an EMBL/GenBank/DDBJ whole genome shotgun (WGS) entry which is preliminary data.</text>
</comment>
<feature type="transmembrane region" description="Helical" evidence="6">
    <location>
        <begin position="150"/>
        <end position="170"/>
    </location>
</feature>
<evidence type="ECO:0000259" key="8">
    <source>
        <dbReference type="Pfam" id="PF20216"/>
    </source>
</evidence>
<dbReference type="OrthoDB" id="680602at2"/>
<feature type="transmembrane region" description="Helical" evidence="6">
    <location>
        <begin position="90"/>
        <end position="109"/>
    </location>
</feature>
<proteinExistence type="predicted"/>
<dbReference type="InterPro" id="IPR022764">
    <property type="entry name" value="Peptidase_S54_rhomboid_dom"/>
</dbReference>
<evidence type="ECO:0000259" key="7">
    <source>
        <dbReference type="Pfam" id="PF01694"/>
    </source>
</evidence>
<evidence type="ECO:0000256" key="2">
    <source>
        <dbReference type="ARBA" id="ARBA00022692"/>
    </source>
</evidence>
<dbReference type="EMBL" id="PDEQ01000004">
    <property type="protein sequence ID" value="PEN13664.1"/>
    <property type="molecule type" value="Genomic_DNA"/>
</dbReference>
<evidence type="ECO:0000256" key="1">
    <source>
        <dbReference type="ARBA" id="ARBA00004141"/>
    </source>
</evidence>
<gene>
    <name evidence="9" type="ORF">CRI94_08795</name>
</gene>
<name>A0A2A8CYI7_9BACT</name>
<dbReference type="AlphaFoldDB" id="A0A2A8CYI7"/>
<evidence type="ECO:0000313" key="10">
    <source>
        <dbReference type="Proteomes" id="UP000220102"/>
    </source>
</evidence>
<dbReference type="GO" id="GO:0004252">
    <property type="term" value="F:serine-type endopeptidase activity"/>
    <property type="evidence" value="ECO:0007669"/>
    <property type="project" value="InterPro"/>
</dbReference>
<keyword evidence="9" id="KW-0378">Hydrolase</keyword>
<evidence type="ECO:0000313" key="9">
    <source>
        <dbReference type="EMBL" id="PEN13664.1"/>
    </source>
</evidence>
<feature type="transmembrane region" description="Helical" evidence="6">
    <location>
        <begin position="121"/>
        <end position="144"/>
    </location>
</feature>
<sequence>MPPAAPPRTDDTQDPTVVNQLQSWYYRQPPALRVILAINVTVYVLAQFLRVLWPGGLAFIVDHFALHATFPDILLEPWQLITYNFMHTSAGFGGLLHIAFNMLWLFWIGREYEEMHGSDRMWTVYILAGIGGGLVSLLLMPLGIFGNPNIPIVGASASVLGVLMAVAILYPYKQIALLFIGVVRLIWVVIGFLVIDVLINLGSNSVALTAHWGGALSGYLFAKAERGGMNLTGWTRIFGGGSKKKRGRRGSKKGESLGLLGRLEVWLGGNPNPDPDSGSTSPVSSRSASSSSGSSKTTTSSKEDEVDRILEKISEQGYDALTEEEKRILYEASQD</sequence>
<feature type="region of interest" description="Disordered" evidence="5">
    <location>
        <begin position="270"/>
        <end position="308"/>
    </location>
</feature>
<dbReference type="PANTHER" id="PTHR43066">
    <property type="entry name" value="RHOMBOID-RELATED PROTEIN"/>
    <property type="match status" value="1"/>
</dbReference>
<accession>A0A2A8CYI7</accession>
<evidence type="ECO:0000256" key="5">
    <source>
        <dbReference type="SAM" id="MobiDB-lite"/>
    </source>
</evidence>
<dbReference type="Gene3D" id="1.20.1540.10">
    <property type="entry name" value="Rhomboid-like"/>
    <property type="match status" value="1"/>
</dbReference>
<feature type="transmembrane region" description="Helical" evidence="6">
    <location>
        <begin position="30"/>
        <end position="46"/>
    </location>
</feature>
<dbReference type="SUPFAM" id="SSF144091">
    <property type="entry name" value="Rhomboid-like"/>
    <property type="match status" value="1"/>
</dbReference>
<evidence type="ECO:0000256" key="3">
    <source>
        <dbReference type="ARBA" id="ARBA00022989"/>
    </source>
</evidence>
<keyword evidence="10" id="KW-1185">Reference proteome</keyword>
<feature type="domain" description="DUF6576" evidence="8">
    <location>
        <begin position="301"/>
        <end position="334"/>
    </location>
</feature>
<keyword evidence="2 6" id="KW-0812">Transmembrane</keyword>
<feature type="transmembrane region" description="Helical" evidence="6">
    <location>
        <begin position="177"/>
        <end position="199"/>
    </location>
</feature>
<comment type="subcellular location">
    <subcellularLocation>
        <location evidence="1">Membrane</location>
        <topology evidence="1">Multi-pass membrane protein</topology>
    </subcellularLocation>
</comment>
<dbReference type="Pfam" id="PF01694">
    <property type="entry name" value="Rhomboid"/>
    <property type="match status" value="1"/>
</dbReference>
<dbReference type="InterPro" id="IPR035952">
    <property type="entry name" value="Rhomboid-like_sf"/>
</dbReference>
<evidence type="ECO:0000256" key="6">
    <source>
        <dbReference type="SAM" id="Phobius"/>
    </source>
</evidence>
<dbReference type="Pfam" id="PF20216">
    <property type="entry name" value="DUF6576"/>
    <property type="match status" value="1"/>
</dbReference>
<dbReference type="Proteomes" id="UP000220102">
    <property type="component" value="Unassembled WGS sequence"/>
</dbReference>
<keyword evidence="9" id="KW-0645">Protease</keyword>
<dbReference type="PANTHER" id="PTHR43066:SF11">
    <property type="entry name" value="PEPTIDASE S54 RHOMBOID DOMAIN-CONTAINING PROTEIN"/>
    <property type="match status" value="1"/>
</dbReference>